<reference evidence="7" key="1">
    <citation type="submission" date="2023-06" db="EMBL/GenBank/DDBJ databases">
        <title>Genome-scale phylogeny and comparative genomics of the fungal order Sordariales.</title>
        <authorList>
            <consortium name="Lawrence Berkeley National Laboratory"/>
            <person name="Hensen N."/>
            <person name="Bonometti L."/>
            <person name="Westerberg I."/>
            <person name="Brannstrom I.O."/>
            <person name="Guillou S."/>
            <person name="Cros-Aarteil S."/>
            <person name="Calhoun S."/>
            <person name="Haridas S."/>
            <person name="Kuo A."/>
            <person name="Mondo S."/>
            <person name="Pangilinan J."/>
            <person name="Riley R."/>
            <person name="LaButti K."/>
            <person name="Andreopoulos B."/>
            <person name="Lipzen A."/>
            <person name="Chen C."/>
            <person name="Yanf M."/>
            <person name="Daum C."/>
            <person name="Ng V."/>
            <person name="Clum A."/>
            <person name="Steindorff A."/>
            <person name="Ohm R."/>
            <person name="Martin F."/>
            <person name="Silar P."/>
            <person name="Natvig D."/>
            <person name="Lalanne C."/>
            <person name="Gautier V."/>
            <person name="Ament-velasquez S.L."/>
            <person name="Kruys A."/>
            <person name="Hutchinson M.I."/>
            <person name="Powell A.J."/>
            <person name="Barry K."/>
            <person name="Miller A.N."/>
            <person name="Grigoriev I.V."/>
            <person name="Debuchy R."/>
            <person name="Gladieux P."/>
            <person name="Thoren M.H."/>
            <person name="Johannesson H."/>
        </authorList>
    </citation>
    <scope>NUCLEOTIDE SEQUENCE</scope>
    <source>
        <strain evidence="7">SMH2392-1A</strain>
    </source>
</reference>
<dbReference type="RefSeq" id="XP_060300111.1">
    <property type="nucleotide sequence ID" value="XM_060436810.1"/>
</dbReference>
<keyword evidence="8" id="KW-1185">Reference proteome</keyword>
<feature type="transmembrane region" description="Helical" evidence="6">
    <location>
        <begin position="34"/>
        <end position="55"/>
    </location>
</feature>
<dbReference type="EMBL" id="JAUIRO010000002">
    <property type="protein sequence ID" value="KAK0727255.1"/>
    <property type="molecule type" value="Genomic_DNA"/>
</dbReference>
<keyword evidence="2 6" id="KW-0812">Transmembrane</keyword>
<keyword evidence="4 6" id="KW-1133">Transmembrane helix</keyword>
<evidence type="ECO:0000256" key="5">
    <source>
        <dbReference type="ARBA" id="ARBA00023136"/>
    </source>
</evidence>
<keyword evidence="3" id="KW-0256">Endoplasmic reticulum</keyword>
<comment type="caution">
    <text evidence="7">The sequence shown here is derived from an EMBL/GenBank/DDBJ whole genome shotgun (WGS) entry which is preliminary data.</text>
</comment>
<evidence type="ECO:0000313" key="8">
    <source>
        <dbReference type="Proteomes" id="UP001172101"/>
    </source>
</evidence>
<keyword evidence="5 6" id="KW-0472">Membrane</keyword>
<dbReference type="Pfam" id="PF11779">
    <property type="entry name" value="SPT_ssu-like"/>
    <property type="match status" value="1"/>
</dbReference>
<dbReference type="InterPro" id="IPR024512">
    <property type="entry name" value="Ser_palmitoyltrfase_ssu-like"/>
</dbReference>
<comment type="subcellular location">
    <subcellularLocation>
        <location evidence="1">Endoplasmic reticulum membrane</location>
        <topology evidence="1">Multi-pass membrane protein</topology>
    </subcellularLocation>
</comment>
<evidence type="ECO:0000256" key="1">
    <source>
        <dbReference type="ARBA" id="ARBA00004477"/>
    </source>
</evidence>
<proteinExistence type="predicted"/>
<dbReference type="GeneID" id="85320080"/>
<evidence type="ECO:0000256" key="4">
    <source>
        <dbReference type="ARBA" id="ARBA00022989"/>
    </source>
</evidence>
<protein>
    <submittedName>
        <fullName evidence="7">Uncharacterized protein</fullName>
    </submittedName>
</protein>
<organism evidence="7 8">
    <name type="scientific">Lasiosphaeria miniovina</name>
    <dbReference type="NCBI Taxonomy" id="1954250"/>
    <lineage>
        <taxon>Eukaryota</taxon>
        <taxon>Fungi</taxon>
        <taxon>Dikarya</taxon>
        <taxon>Ascomycota</taxon>
        <taxon>Pezizomycotina</taxon>
        <taxon>Sordariomycetes</taxon>
        <taxon>Sordariomycetidae</taxon>
        <taxon>Sordariales</taxon>
        <taxon>Lasiosphaeriaceae</taxon>
        <taxon>Lasiosphaeria</taxon>
    </lineage>
</organism>
<gene>
    <name evidence="7" type="ORF">B0T26DRAFT_636262</name>
</gene>
<dbReference type="AlphaFoldDB" id="A0AA40B3Y8"/>
<evidence type="ECO:0000256" key="2">
    <source>
        <dbReference type="ARBA" id="ARBA00022692"/>
    </source>
</evidence>
<evidence type="ECO:0000256" key="3">
    <source>
        <dbReference type="ARBA" id="ARBA00022824"/>
    </source>
</evidence>
<evidence type="ECO:0000256" key="6">
    <source>
        <dbReference type="SAM" id="Phobius"/>
    </source>
</evidence>
<evidence type="ECO:0000313" key="7">
    <source>
        <dbReference type="EMBL" id="KAK0727255.1"/>
    </source>
</evidence>
<name>A0AA40B3Y8_9PEZI</name>
<dbReference type="Proteomes" id="UP001172101">
    <property type="component" value="Unassembled WGS sequence"/>
</dbReference>
<dbReference type="GO" id="GO:0005789">
    <property type="term" value="C:endoplasmic reticulum membrane"/>
    <property type="evidence" value="ECO:0007669"/>
    <property type="project" value="UniProtKB-SubCell"/>
</dbReference>
<sequence>MSSYLEAFSKWLKLKIYQLEVTLSVYIFTPIEKFIFYSVLFLIVSLTFIATVLYLPQHVQFVLSRAWFYMNGDAPQESAAAAAAAAVQHIVAKSAAVVTDTVQAVAAATGGIVREL</sequence>
<accession>A0AA40B3Y8</accession>